<gene>
    <name evidence="2" type="ORF">DdX_00093</name>
</gene>
<protein>
    <submittedName>
        <fullName evidence="2">Uncharacterized protein</fullName>
    </submittedName>
</protein>
<evidence type="ECO:0000313" key="3">
    <source>
        <dbReference type="Proteomes" id="UP001201812"/>
    </source>
</evidence>
<keyword evidence="3" id="KW-1185">Reference proteome</keyword>
<proteinExistence type="predicted"/>
<sequence>MNRHLLIVIIFLLIVQQVAVRGAANDNEYRVCMENEKTNGQSDNERKKLCRMEPAVRRCVLNGMSGITADQLQMFCEERHGKKSG</sequence>
<feature type="chain" id="PRO_5042087683" evidence="1">
    <location>
        <begin position="21"/>
        <end position="85"/>
    </location>
</feature>
<evidence type="ECO:0000313" key="2">
    <source>
        <dbReference type="EMBL" id="KAI1727950.1"/>
    </source>
</evidence>
<name>A0AAD4NFX2_9BILA</name>
<accession>A0AAD4NFX2</accession>
<keyword evidence="1" id="KW-0732">Signal</keyword>
<evidence type="ECO:0000256" key="1">
    <source>
        <dbReference type="SAM" id="SignalP"/>
    </source>
</evidence>
<organism evidence="2 3">
    <name type="scientific">Ditylenchus destructor</name>
    <dbReference type="NCBI Taxonomy" id="166010"/>
    <lineage>
        <taxon>Eukaryota</taxon>
        <taxon>Metazoa</taxon>
        <taxon>Ecdysozoa</taxon>
        <taxon>Nematoda</taxon>
        <taxon>Chromadorea</taxon>
        <taxon>Rhabditida</taxon>
        <taxon>Tylenchina</taxon>
        <taxon>Tylenchomorpha</taxon>
        <taxon>Sphaerularioidea</taxon>
        <taxon>Anguinidae</taxon>
        <taxon>Anguininae</taxon>
        <taxon>Ditylenchus</taxon>
    </lineage>
</organism>
<dbReference type="Proteomes" id="UP001201812">
    <property type="component" value="Unassembled WGS sequence"/>
</dbReference>
<feature type="signal peptide" evidence="1">
    <location>
        <begin position="1"/>
        <end position="20"/>
    </location>
</feature>
<dbReference type="EMBL" id="JAKKPZ010000001">
    <property type="protein sequence ID" value="KAI1727950.1"/>
    <property type="molecule type" value="Genomic_DNA"/>
</dbReference>
<dbReference type="AlphaFoldDB" id="A0AAD4NFX2"/>
<reference evidence="2" key="1">
    <citation type="submission" date="2022-01" db="EMBL/GenBank/DDBJ databases">
        <title>Genome Sequence Resource for Two Populations of Ditylenchus destructor, the Migratory Endoparasitic Phytonematode.</title>
        <authorList>
            <person name="Zhang H."/>
            <person name="Lin R."/>
            <person name="Xie B."/>
        </authorList>
    </citation>
    <scope>NUCLEOTIDE SEQUENCE</scope>
    <source>
        <strain evidence="2">BazhouSP</strain>
    </source>
</reference>
<comment type="caution">
    <text evidence="2">The sequence shown here is derived from an EMBL/GenBank/DDBJ whole genome shotgun (WGS) entry which is preliminary data.</text>
</comment>